<dbReference type="EMBL" id="JAMTCO010000002">
    <property type="protein sequence ID" value="MCP2268105.1"/>
    <property type="molecule type" value="Genomic_DNA"/>
</dbReference>
<keyword evidence="3" id="KW-1185">Reference proteome</keyword>
<keyword evidence="1" id="KW-1133">Transmembrane helix</keyword>
<accession>A0ABT1I646</accession>
<dbReference type="Proteomes" id="UP001205185">
    <property type="component" value="Unassembled WGS sequence"/>
</dbReference>
<evidence type="ECO:0000313" key="2">
    <source>
        <dbReference type="EMBL" id="MCP2268105.1"/>
    </source>
</evidence>
<comment type="caution">
    <text evidence="2">The sequence shown here is derived from an EMBL/GenBank/DDBJ whole genome shotgun (WGS) entry which is preliminary data.</text>
</comment>
<organism evidence="2 3">
    <name type="scientific">Actinokineospora diospyrosa</name>
    <dbReference type="NCBI Taxonomy" id="103728"/>
    <lineage>
        <taxon>Bacteria</taxon>
        <taxon>Bacillati</taxon>
        <taxon>Actinomycetota</taxon>
        <taxon>Actinomycetes</taxon>
        <taxon>Pseudonocardiales</taxon>
        <taxon>Pseudonocardiaceae</taxon>
        <taxon>Actinokineospora</taxon>
    </lineage>
</organism>
<keyword evidence="1" id="KW-0812">Transmembrane</keyword>
<protein>
    <submittedName>
        <fullName evidence="2">Uncharacterized protein</fullName>
    </submittedName>
</protein>
<reference evidence="2 3" key="1">
    <citation type="submission" date="2022-06" db="EMBL/GenBank/DDBJ databases">
        <title>Genomic Encyclopedia of Archaeal and Bacterial Type Strains, Phase II (KMG-II): from individual species to whole genera.</title>
        <authorList>
            <person name="Goeker M."/>
        </authorList>
    </citation>
    <scope>NUCLEOTIDE SEQUENCE [LARGE SCALE GENOMIC DNA]</scope>
    <source>
        <strain evidence="2 3">DSM 44255</strain>
    </source>
</reference>
<name>A0ABT1I646_9PSEU</name>
<proteinExistence type="predicted"/>
<evidence type="ECO:0000256" key="1">
    <source>
        <dbReference type="SAM" id="Phobius"/>
    </source>
</evidence>
<sequence>MFSDGVDQVGEVLTGLDVLGLGVVVVDGVVVLGVVVRVGLALPELDDDHVGQVELLDGQVGQVGSVVDDQVG</sequence>
<gene>
    <name evidence="2" type="ORF">LV75_000591</name>
</gene>
<feature type="transmembrane region" description="Helical" evidence="1">
    <location>
        <begin position="12"/>
        <end position="36"/>
    </location>
</feature>
<keyword evidence="1" id="KW-0472">Membrane</keyword>
<evidence type="ECO:0000313" key="3">
    <source>
        <dbReference type="Proteomes" id="UP001205185"/>
    </source>
</evidence>